<feature type="region of interest" description="Disordered" evidence="1">
    <location>
        <begin position="51"/>
        <end position="100"/>
    </location>
</feature>
<gene>
    <name evidence="2" type="ORF">A0H81_13445</name>
</gene>
<keyword evidence="3" id="KW-1185">Reference proteome</keyword>
<feature type="compositionally biased region" description="Polar residues" evidence="1">
    <location>
        <begin position="81"/>
        <end position="94"/>
    </location>
</feature>
<feature type="compositionally biased region" description="Basic and acidic residues" evidence="1">
    <location>
        <begin position="16"/>
        <end position="28"/>
    </location>
</feature>
<evidence type="ECO:0000256" key="1">
    <source>
        <dbReference type="SAM" id="MobiDB-lite"/>
    </source>
</evidence>
<proteinExistence type="predicted"/>
<comment type="caution">
    <text evidence="2">The sequence shown here is derived from an EMBL/GenBank/DDBJ whole genome shotgun (WGS) entry which is preliminary data.</text>
</comment>
<evidence type="ECO:0000313" key="2">
    <source>
        <dbReference type="EMBL" id="OBZ66613.1"/>
    </source>
</evidence>
<evidence type="ECO:0000313" key="3">
    <source>
        <dbReference type="Proteomes" id="UP000092993"/>
    </source>
</evidence>
<protein>
    <submittedName>
        <fullName evidence="2">Uncharacterized protein</fullName>
    </submittedName>
</protein>
<feature type="compositionally biased region" description="Basic and acidic residues" evidence="1">
    <location>
        <begin position="57"/>
        <end position="66"/>
    </location>
</feature>
<reference evidence="2 3" key="1">
    <citation type="submission" date="2016-03" db="EMBL/GenBank/DDBJ databases">
        <title>Whole genome sequencing of Grifola frondosa 9006-11.</title>
        <authorList>
            <person name="Min B."/>
            <person name="Park H."/>
            <person name="Kim J.-G."/>
            <person name="Cho H."/>
            <person name="Oh Y.-L."/>
            <person name="Kong W.-S."/>
            <person name="Choi I.-G."/>
        </authorList>
    </citation>
    <scope>NUCLEOTIDE SEQUENCE [LARGE SCALE GENOMIC DNA]</scope>
    <source>
        <strain evidence="2 3">9006-11</strain>
    </source>
</reference>
<sequence>MSRETSLEGRTPTKPWDVRTVEREERSSRCAPAQVSEAPVQKYIEARHHLVKKQQRGPKELEKESETYQDCEEERDRPASDSGTRTSSTLTRKASASAGI</sequence>
<dbReference type="EMBL" id="LUGG01000029">
    <property type="protein sequence ID" value="OBZ66613.1"/>
    <property type="molecule type" value="Genomic_DNA"/>
</dbReference>
<dbReference type="AlphaFoldDB" id="A0A1C7LPF3"/>
<accession>A0A1C7LPF3</accession>
<feature type="region of interest" description="Disordered" evidence="1">
    <location>
        <begin position="1"/>
        <end position="36"/>
    </location>
</feature>
<name>A0A1C7LPF3_GRIFR</name>
<dbReference type="Proteomes" id="UP000092993">
    <property type="component" value="Unassembled WGS sequence"/>
</dbReference>
<organism evidence="2 3">
    <name type="scientific">Grifola frondosa</name>
    <name type="common">Maitake</name>
    <name type="synonym">Polyporus frondosus</name>
    <dbReference type="NCBI Taxonomy" id="5627"/>
    <lineage>
        <taxon>Eukaryota</taxon>
        <taxon>Fungi</taxon>
        <taxon>Dikarya</taxon>
        <taxon>Basidiomycota</taxon>
        <taxon>Agaricomycotina</taxon>
        <taxon>Agaricomycetes</taxon>
        <taxon>Polyporales</taxon>
        <taxon>Grifolaceae</taxon>
        <taxon>Grifola</taxon>
    </lineage>
</organism>